<dbReference type="EMBL" id="CACSII010000008">
    <property type="protein sequence ID" value="CAA0100914.1"/>
    <property type="molecule type" value="Genomic_DNA"/>
</dbReference>
<protein>
    <submittedName>
        <fullName evidence="5">Right origin-binding protein</fullName>
    </submittedName>
</protein>
<name>A0A5S9PB90_9GAMM</name>
<dbReference type="PROSITE" id="PS01124">
    <property type="entry name" value="HTH_ARAC_FAMILY_2"/>
    <property type="match status" value="1"/>
</dbReference>
<keyword evidence="2" id="KW-0238">DNA-binding</keyword>
<dbReference type="InterPro" id="IPR018060">
    <property type="entry name" value="HTH_AraC"/>
</dbReference>
<dbReference type="SUPFAM" id="SSF46689">
    <property type="entry name" value="Homeodomain-like"/>
    <property type="match status" value="2"/>
</dbReference>
<dbReference type="InterPro" id="IPR010499">
    <property type="entry name" value="AraC_E-bd"/>
</dbReference>
<dbReference type="SMART" id="SM00871">
    <property type="entry name" value="AraC_E_bind"/>
    <property type="match status" value="1"/>
</dbReference>
<dbReference type="PANTHER" id="PTHR47504:SF5">
    <property type="entry name" value="RIGHT ORIGIN-BINDING PROTEIN"/>
    <property type="match status" value="1"/>
</dbReference>
<evidence type="ECO:0000259" key="4">
    <source>
        <dbReference type="PROSITE" id="PS01124"/>
    </source>
</evidence>
<evidence type="ECO:0000256" key="2">
    <source>
        <dbReference type="ARBA" id="ARBA00023125"/>
    </source>
</evidence>
<dbReference type="PROSITE" id="PS00041">
    <property type="entry name" value="HTH_ARAC_FAMILY_1"/>
    <property type="match status" value="1"/>
</dbReference>
<dbReference type="InterPro" id="IPR029442">
    <property type="entry name" value="GyrI-like"/>
</dbReference>
<dbReference type="Pfam" id="PF12833">
    <property type="entry name" value="HTH_18"/>
    <property type="match status" value="1"/>
</dbReference>
<dbReference type="InterPro" id="IPR011256">
    <property type="entry name" value="Reg_factor_effector_dom_sf"/>
</dbReference>
<evidence type="ECO:0000313" key="5">
    <source>
        <dbReference type="EMBL" id="CAA0100914.1"/>
    </source>
</evidence>
<sequence>MKPANPRQYRELQTIIDRIENHLDGDIQALPLAKELHISPWHFQRLFKSLTGDTLGNYIRGRRLTQAALLLRETPAGILEIALDVGFHSHEALTRAFKSHFGQTPKQFRANSDRASLQQKPQLIPELLSHRWHDMQLEPTIEQRPARHLAGIATQIPSPFLSNAAYCHLLEPAWWQLLQHCPQLPVTQADTFYGLTLSPSGTYTETDVTYLTAVAVPEDFKLPPGMTSHSIPAQTVAVFDIDIVEADTVNKTMDIIYGYWLPSAPYYRAEGNDYEYFTELTDFTKAPGGSQYVLPVTKT</sequence>
<dbReference type="InterPro" id="IPR009057">
    <property type="entry name" value="Homeodomain-like_sf"/>
</dbReference>
<dbReference type="Pfam" id="PF06445">
    <property type="entry name" value="GyrI-like"/>
    <property type="match status" value="1"/>
</dbReference>
<dbReference type="InterPro" id="IPR050959">
    <property type="entry name" value="MarA-like"/>
</dbReference>
<proteinExistence type="predicted"/>
<dbReference type="Gene3D" id="1.10.10.60">
    <property type="entry name" value="Homeodomain-like"/>
    <property type="match status" value="2"/>
</dbReference>
<evidence type="ECO:0000256" key="1">
    <source>
        <dbReference type="ARBA" id="ARBA00023015"/>
    </source>
</evidence>
<dbReference type="PANTHER" id="PTHR47504">
    <property type="entry name" value="RIGHT ORIGIN-BINDING PROTEIN"/>
    <property type="match status" value="1"/>
</dbReference>
<keyword evidence="1" id="KW-0805">Transcription regulation</keyword>
<dbReference type="OrthoDB" id="282744at2"/>
<dbReference type="Gene3D" id="3.20.80.10">
    <property type="entry name" value="Regulatory factor, effector binding domain"/>
    <property type="match status" value="1"/>
</dbReference>
<feature type="domain" description="HTH araC/xylS-type" evidence="4">
    <location>
        <begin position="13"/>
        <end position="111"/>
    </location>
</feature>
<keyword evidence="3" id="KW-0804">Transcription</keyword>
<evidence type="ECO:0000313" key="6">
    <source>
        <dbReference type="Proteomes" id="UP000434580"/>
    </source>
</evidence>
<evidence type="ECO:0000256" key="3">
    <source>
        <dbReference type="ARBA" id="ARBA00023163"/>
    </source>
</evidence>
<dbReference type="InterPro" id="IPR018062">
    <property type="entry name" value="HTH_AraC-typ_CS"/>
</dbReference>
<dbReference type="SMART" id="SM00342">
    <property type="entry name" value="HTH_ARAC"/>
    <property type="match status" value="1"/>
</dbReference>
<dbReference type="SUPFAM" id="SSF55136">
    <property type="entry name" value="Probable bacterial effector-binding domain"/>
    <property type="match status" value="1"/>
</dbReference>
<dbReference type="AlphaFoldDB" id="A0A5S9PB90"/>
<dbReference type="GO" id="GO:0003700">
    <property type="term" value="F:DNA-binding transcription factor activity"/>
    <property type="evidence" value="ECO:0007669"/>
    <property type="project" value="InterPro"/>
</dbReference>
<accession>A0A5S9PB90</accession>
<dbReference type="Proteomes" id="UP000434580">
    <property type="component" value="Unassembled WGS sequence"/>
</dbReference>
<dbReference type="GO" id="GO:0043565">
    <property type="term" value="F:sequence-specific DNA binding"/>
    <property type="evidence" value="ECO:0007669"/>
    <property type="project" value="InterPro"/>
</dbReference>
<gene>
    <name evidence="5" type="primary">rob</name>
    <name evidence="5" type="ORF">DPBNPPHM_03859</name>
</gene>
<organism evidence="5 6">
    <name type="scientific">BD1-7 clade bacterium</name>
    <dbReference type="NCBI Taxonomy" id="2029982"/>
    <lineage>
        <taxon>Bacteria</taxon>
        <taxon>Pseudomonadati</taxon>
        <taxon>Pseudomonadota</taxon>
        <taxon>Gammaproteobacteria</taxon>
        <taxon>Cellvibrionales</taxon>
        <taxon>Spongiibacteraceae</taxon>
        <taxon>BD1-7 clade</taxon>
    </lineage>
</organism>
<reference evidence="5 6" key="1">
    <citation type="submission" date="2019-11" db="EMBL/GenBank/DDBJ databases">
        <authorList>
            <person name="Holert J."/>
        </authorList>
    </citation>
    <scope>NUCLEOTIDE SEQUENCE [LARGE SCALE GENOMIC DNA]</scope>
    <source>
        <strain evidence="5">BC5_2</strain>
    </source>
</reference>